<dbReference type="SUPFAM" id="SSF53850">
    <property type="entry name" value="Periplasmic binding protein-like II"/>
    <property type="match status" value="1"/>
</dbReference>
<reference evidence="3 4" key="1">
    <citation type="submission" date="2012-11" db="EMBL/GenBank/DDBJ databases">
        <title>FINISHED of Natronococcus occultus SP4, DSM 3396.</title>
        <authorList>
            <consortium name="DOE Joint Genome Institute"/>
            <person name="Eisen J."/>
            <person name="Huntemann M."/>
            <person name="Wei C.-L."/>
            <person name="Han J."/>
            <person name="Detter J.C."/>
            <person name="Han C."/>
            <person name="Tapia R."/>
            <person name="Chen A."/>
            <person name="Kyrpides N."/>
            <person name="Mavromatis K."/>
            <person name="Markowitz V."/>
            <person name="Szeto E."/>
            <person name="Ivanova N."/>
            <person name="Mikhailova N."/>
            <person name="Ovchinnikova G."/>
            <person name="Pagani I."/>
            <person name="Pati A."/>
            <person name="Goodwin L."/>
            <person name="Nordberg H.P."/>
            <person name="Cantor M.N."/>
            <person name="Hua S.X."/>
            <person name="Woyke T."/>
            <person name="Eisen J."/>
            <person name="Klenk H.-P."/>
            <person name="Klenk H.-P."/>
        </authorList>
    </citation>
    <scope>NUCLEOTIDE SEQUENCE [LARGE SCALE GENOMIC DNA]</scope>
    <source>
        <strain evidence="3 4">SP4</strain>
    </source>
</reference>
<evidence type="ECO:0000313" key="3">
    <source>
        <dbReference type="EMBL" id="AGB38567.1"/>
    </source>
</evidence>
<dbReference type="InterPro" id="IPR006311">
    <property type="entry name" value="TAT_signal"/>
</dbReference>
<name>L0JZT5_9EURY</name>
<dbReference type="RefSeq" id="WP_015322006.1">
    <property type="nucleotide sequence ID" value="NC_019974.1"/>
</dbReference>
<evidence type="ECO:0000313" key="4">
    <source>
        <dbReference type="Proteomes" id="UP000010878"/>
    </source>
</evidence>
<dbReference type="PANTHER" id="PTHR30006">
    <property type="entry name" value="THIAMINE-BINDING PERIPLASMIC PROTEIN-RELATED"/>
    <property type="match status" value="1"/>
</dbReference>
<keyword evidence="1" id="KW-0732">Signal</keyword>
<evidence type="ECO:0000256" key="2">
    <source>
        <dbReference type="SAM" id="MobiDB-lite"/>
    </source>
</evidence>
<dbReference type="PROSITE" id="PS51318">
    <property type="entry name" value="TAT"/>
    <property type="match status" value="1"/>
</dbReference>
<evidence type="ECO:0000256" key="1">
    <source>
        <dbReference type="ARBA" id="ARBA00022729"/>
    </source>
</evidence>
<proteinExistence type="predicted"/>
<dbReference type="Proteomes" id="UP000010878">
    <property type="component" value="Chromosome"/>
</dbReference>
<gene>
    <name evidence="3" type="ORF">Natoc_2808</name>
</gene>
<dbReference type="AlphaFoldDB" id="L0JZT5"/>
<feature type="region of interest" description="Disordered" evidence="2">
    <location>
        <begin position="1"/>
        <end position="27"/>
    </location>
</feature>
<keyword evidence="4" id="KW-1185">Reference proteome</keyword>
<accession>L0JZT5</accession>
<dbReference type="STRING" id="694430.Natoc_2808"/>
<dbReference type="KEGG" id="nou:Natoc_2808"/>
<dbReference type="GeneID" id="14403195"/>
<dbReference type="PANTHER" id="PTHR30006:SF2">
    <property type="entry name" value="ABC TRANSPORTER SUBSTRATE-BINDING PROTEIN"/>
    <property type="match status" value="1"/>
</dbReference>
<protein>
    <submittedName>
        <fullName evidence="3">Spermidine/putrescine-binding periplasmic protein</fullName>
    </submittedName>
</protein>
<dbReference type="Gene3D" id="3.40.190.10">
    <property type="entry name" value="Periplasmic binding protein-like II"/>
    <property type="match status" value="2"/>
</dbReference>
<dbReference type="InterPro" id="IPR006059">
    <property type="entry name" value="SBP"/>
</dbReference>
<dbReference type="EMBL" id="CP003929">
    <property type="protein sequence ID" value="AGB38567.1"/>
    <property type="molecule type" value="Genomic_DNA"/>
</dbReference>
<dbReference type="HOGENOM" id="CLU_722829_0_0_2"/>
<organism evidence="3 4">
    <name type="scientific">Natronococcus occultus SP4</name>
    <dbReference type="NCBI Taxonomy" id="694430"/>
    <lineage>
        <taxon>Archaea</taxon>
        <taxon>Methanobacteriati</taxon>
        <taxon>Methanobacteriota</taxon>
        <taxon>Stenosarchaea group</taxon>
        <taxon>Halobacteria</taxon>
        <taxon>Halobacteriales</taxon>
        <taxon>Natrialbaceae</taxon>
        <taxon>Natronococcus</taxon>
    </lineage>
</organism>
<dbReference type="OrthoDB" id="346372at2157"/>
<dbReference type="Pfam" id="PF13416">
    <property type="entry name" value="SBP_bac_8"/>
    <property type="match status" value="1"/>
</dbReference>
<sequence>MAADPNRVADTNDDESDTGAATTSRAVSPSRRRFLSAAAVGSATALAGCAELAGSDTDEMLSVCVWSGNYADRFEEGLVTQYEDEHDIEIDVQRGWNEILDEIRQAPDDDPPYDVTVAEGNFYYYGRQDDLFEPIDEDNVPNSDEIIDFYAEMRDTEYGLPVDGAPCTIIHREDADVDPETWGDLSSEAVEESQGIGVDTGFWWYPLYAAAIAMDDAEGAEEMHDEELHDDVLETVESWNIQTWAESGEDIWQDFENDVIDVAQWYYDQTAADIDDYDGLTHTMPEQTTGWFNNWCVVSGTDMQDEAEEFINFLLDGDVQTEWAQTHPMVFSNENIEYPDEYADDLPTTTEEAENIAFPDWEYLAEHEADLDDAFTSIQQSS</sequence>
<dbReference type="eggNOG" id="arCOG00227">
    <property type="taxonomic scope" value="Archaea"/>
</dbReference>